<name>A0ABP3MFF7_SACER</name>
<evidence type="ECO:0000256" key="2">
    <source>
        <dbReference type="ARBA" id="ARBA00023033"/>
    </source>
</evidence>
<feature type="domain" description="FAD-binding" evidence="3">
    <location>
        <begin position="5"/>
        <end position="113"/>
    </location>
</feature>
<dbReference type="Gene3D" id="3.50.50.60">
    <property type="entry name" value="FAD/NAD(P)-binding domain"/>
    <property type="match status" value="1"/>
</dbReference>
<dbReference type="PANTHER" id="PTHR13789">
    <property type="entry name" value="MONOOXYGENASE"/>
    <property type="match status" value="1"/>
</dbReference>
<dbReference type="RefSeq" id="WP_009942507.1">
    <property type="nucleotide sequence ID" value="NZ_BAAAGS010000008.1"/>
</dbReference>
<dbReference type="PANTHER" id="PTHR13789:SF309">
    <property type="entry name" value="PUTATIVE (AFU_ORTHOLOGUE AFUA_6G14510)-RELATED"/>
    <property type="match status" value="1"/>
</dbReference>
<feature type="domain" description="FAD-binding" evidence="3">
    <location>
        <begin position="133"/>
        <end position="317"/>
    </location>
</feature>
<keyword evidence="5" id="KW-1185">Reference proteome</keyword>
<evidence type="ECO:0000259" key="3">
    <source>
        <dbReference type="Pfam" id="PF01494"/>
    </source>
</evidence>
<keyword evidence="2 4" id="KW-0503">Monooxygenase</keyword>
<comment type="caution">
    <text evidence="4">The sequence shown here is derived from an EMBL/GenBank/DDBJ whole genome shotgun (WGS) entry which is preliminary data.</text>
</comment>
<evidence type="ECO:0000256" key="1">
    <source>
        <dbReference type="ARBA" id="ARBA00023002"/>
    </source>
</evidence>
<sequence>MTGRAIIVGGGVGGLASAVALHREGWDVEVHERAPRISGPGNALTLWPDAQEALDALGIGDAVRACAPLHEHFELRRPDGRLITSVDVGREGEGPSPRVLTRSSLMRLLLDELPSGAVHTDSDIDPHVALSAECDVLVGADGVHSRIRTALFPASRPRYMGCVAWRGTADVSTDFHGQTWGPGRKFGVVPVEGEPAHWFACLTAPADYRLGAHHQELRSLFAGWHDPIPRLIEATPESEIVRDEVSQLVPAPETFAVDNAVLVGDAAHAMTPDLGQGACQALIDAVTLAACLRGAADPGQALADYDRARRRPTRRMATASRVLNRISRARTMPRARLGAIRIALRLPVARS</sequence>
<accession>A0ABP3MFF7</accession>
<gene>
    <name evidence="4" type="ORF">GCM10009533_18210</name>
</gene>
<dbReference type="PRINTS" id="PR00420">
    <property type="entry name" value="RNGMNOXGNASE"/>
</dbReference>
<dbReference type="InterPro" id="IPR002938">
    <property type="entry name" value="FAD-bd"/>
</dbReference>
<dbReference type="InterPro" id="IPR050493">
    <property type="entry name" value="FAD-dep_Monooxygenase_BioMet"/>
</dbReference>
<dbReference type="SUPFAM" id="SSF51905">
    <property type="entry name" value="FAD/NAD(P)-binding domain"/>
    <property type="match status" value="1"/>
</dbReference>
<dbReference type="Pfam" id="PF01494">
    <property type="entry name" value="FAD_binding_3"/>
    <property type="match status" value="2"/>
</dbReference>
<proteinExistence type="predicted"/>
<reference evidence="5" key="1">
    <citation type="journal article" date="2019" name="Int. J. Syst. Evol. Microbiol.">
        <title>The Global Catalogue of Microorganisms (GCM) 10K type strain sequencing project: providing services to taxonomists for standard genome sequencing and annotation.</title>
        <authorList>
            <consortium name="The Broad Institute Genomics Platform"/>
            <consortium name="The Broad Institute Genome Sequencing Center for Infectious Disease"/>
            <person name="Wu L."/>
            <person name="Ma J."/>
        </authorList>
    </citation>
    <scope>NUCLEOTIDE SEQUENCE [LARGE SCALE GENOMIC DNA]</scope>
    <source>
        <strain evidence="5">JCM 10303</strain>
    </source>
</reference>
<dbReference type="Proteomes" id="UP001500729">
    <property type="component" value="Unassembled WGS sequence"/>
</dbReference>
<evidence type="ECO:0000313" key="5">
    <source>
        <dbReference type="Proteomes" id="UP001500729"/>
    </source>
</evidence>
<dbReference type="EMBL" id="BAAAGS010000008">
    <property type="protein sequence ID" value="GAA0519401.1"/>
    <property type="molecule type" value="Genomic_DNA"/>
</dbReference>
<evidence type="ECO:0000313" key="4">
    <source>
        <dbReference type="EMBL" id="GAA0519401.1"/>
    </source>
</evidence>
<dbReference type="GO" id="GO:0004497">
    <property type="term" value="F:monooxygenase activity"/>
    <property type="evidence" value="ECO:0007669"/>
    <property type="project" value="UniProtKB-KW"/>
</dbReference>
<keyword evidence="1" id="KW-0560">Oxidoreductase</keyword>
<organism evidence="4 5">
    <name type="scientific">Saccharopolyspora erythraea</name>
    <name type="common">Streptomyces erythraeus</name>
    <dbReference type="NCBI Taxonomy" id="1836"/>
    <lineage>
        <taxon>Bacteria</taxon>
        <taxon>Bacillati</taxon>
        <taxon>Actinomycetota</taxon>
        <taxon>Actinomycetes</taxon>
        <taxon>Pseudonocardiales</taxon>
        <taxon>Pseudonocardiaceae</taxon>
        <taxon>Saccharopolyspora</taxon>
    </lineage>
</organism>
<dbReference type="InterPro" id="IPR036188">
    <property type="entry name" value="FAD/NAD-bd_sf"/>
</dbReference>
<protein>
    <submittedName>
        <fullName evidence="4">FAD-dependent monooxygenase</fullName>
    </submittedName>
</protein>